<comment type="caution">
    <text evidence="2">The sequence shown here is derived from an EMBL/GenBank/DDBJ whole genome shotgun (WGS) entry which is preliminary data.</text>
</comment>
<proteinExistence type="predicted"/>
<dbReference type="InterPro" id="IPR006059">
    <property type="entry name" value="SBP"/>
</dbReference>
<dbReference type="SUPFAM" id="SSF53850">
    <property type="entry name" value="Periplasmic binding protein-like II"/>
    <property type="match status" value="1"/>
</dbReference>
<name>A0ABT5YMX9_9PROT</name>
<reference evidence="2 3" key="1">
    <citation type="submission" date="2023-03" db="EMBL/GenBank/DDBJ databases">
        <title>Fodinicurvata sp. CAU 1616 isolated from sea sendiment.</title>
        <authorList>
            <person name="Kim W."/>
        </authorList>
    </citation>
    <scope>NUCLEOTIDE SEQUENCE [LARGE SCALE GENOMIC DNA]</scope>
    <source>
        <strain evidence="2 3">CAU 1616</strain>
    </source>
</reference>
<dbReference type="PANTHER" id="PTHR30222">
    <property type="entry name" value="SPERMIDINE/PUTRESCINE-BINDING PERIPLASMIC PROTEIN"/>
    <property type="match status" value="1"/>
</dbReference>
<dbReference type="PANTHER" id="PTHR30222:SF17">
    <property type="entry name" value="SPERMIDINE_PUTRESCINE-BINDING PERIPLASMIC PROTEIN"/>
    <property type="match status" value="1"/>
</dbReference>
<dbReference type="NCBIfam" id="TIGR01409">
    <property type="entry name" value="TAT_signal_seq"/>
    <property type="match status" value="1"/>
</dbReference>
<dbReference type="Gene3D" id="3.40.190.10">
    <property type="entry name" value="Periplasmic binding protein-like II"/>
    <property type="match status" value="2"/>
</dbReference>
<keyword evidence="1" id="KW-0732">Signal</keyword>
<dbReference type="PROSITE" id="PS51318">
    <property type="entry name" value="TAT"/>
    <property type="match status" value="1"/>
</dbReference>
<gene>
    <name evidence="2" type="ORF">P2G67_09695</name>
</gene>
<evidence type="ECO:0000313" key="2">
    <source>
        <dbReference type="EMBL" id="MDF2096247.1"/>
    </source>
</evidence>
<organism evidence="2 3">
    <name type="scientific">Aquibaculum arenosum</name>
    <dbReference type="NCBI Taxonomy" id="3032591"/>
    <lineage>
        <taxon>Bacteria</taxon>
        <taxon>Pseudomonadati</taxon>
        <taxon>Pseudomonadota</taxon>
        <taxon>Alphaproteobacteria</taxon>
        <taxon>Rhodospirillales</taxon>
        <taxon>Rhodovibrionaceae</taxon>
        <taxon>Aquibaculum</taxon>
    </lineage>
</organism>
<dbReference type="Pfam" id="PF13416">
    <property type="entry name" value="SBP_bac_8"/>
    <property type="match status" value="1"/>
</dbReference>
<accession>A0ABT5YMX9</accession>
<dbReference type="InterPro" id="IPR019546">
    <property type="entry name" value="TAT_signal_bac_arc"/>
</dbReference>
<sequence length="383" mass="42727">MDSRKRLERLRERYLNGDLERRSFMRMLGLAGVAAGVSGGVLGGVSRQAFAEGVEIRFDGWGGVVSEALRQHAFNPFEEATGNTVLDRTFGGEEEVLTGVRAGQVGDYHLVHSSGVAWYKRWIDADMGVDLNIDNIPNMELVMDALVAPFRKVSPDFLSAVPYDYGTTGIAYNRDHISDEEAQEMGANLLLHPDHQGKIGGWTDWQTRIWYAALQTDQDPNNIEDMDAVWEKLREHRGGLLKYWGSGAELMDLLAKEEIVVTEAWSGRVAALQQQGHNIGYIDPPNSYAWMESMLVLKGSPVEEAEVLLNFMLEPETAIAVAEGQNYPPSLDPNKVEMTEKVEALPAYDASGTLDNLTFADPEYWTSNEADWKRTWGRIERGA</sequence>
<dbReference type="Proteomes" id="UP001215503">
    <property type="component" value="Unassembled WGS sequence"/>
</dbReference>
<evidence type="ECO:0000313" key="3">
    <source>
        <dbReference type="Proteomes" id="UP001215503"/>
    </source>
</evidence>
<dbReference type="RefSeq" id="WP_275822473.1">
    <property type="nucleotide sequence ID" value="NZ_JARHUD010000005.1"/>
</dbReference>
<dbReference type="EMBL" id="JARHUD010000005">
    <property type="protein sequence ID" value="MDF2096247.1"/>
    <property type="molecule type" value="Genomic_DNA"/>
</dbReference>
<dbReference type="InterPro" id="IPR006311">
    <property type="entry name" value="TAT_signal"/>
</dbReference>
<protein>
    <submittedName>
        <fullName evidence="2">Extracellular solute-binding protein</fullName>
    </submittedName>
</protein>
<evidence type="ECO:0000256" key="1">
    <source>
        <dbReference type="ARBA" id="ARBA00022729"/>
    </source>
</evidence>
<keyword evidence="3" id="KW-1185">Reference proteome</keyword>